<evidence type="ECO:0000259" key="7">
    <source>
        <dbReference type="Pfam" id="PF12698"/>
    </source>
</evidence>
<dbReference type="EMBL" id="JAUEIE010000009">
    <property type="protein sequence ID" value="MDN0023157.1"/>
    <property type="molecule type" value="Genomic_DNA"/>
</dbReference>
<keyword evidence="4 6" id="KW-1133">Transmembrane helix</keyword>
<dbReference type="Pfam" id="PF12698">
    <property type="entry name" value="ABC2_membrane_3"/>
    <property type="match status" value="1"/>
</dbReference>
<keyword evidence="2" id="KW-1003">Cell membrane</keyword>
<dbReference type="GO" id="GO:0140359">
    <property type="term" value="F:ABC-type transporter activity"/>
    <property type="evidence" value="ECO:0007669"/>
    <property type="project" value="InterPro"/>
</dbReference>
<keyword evidence="10" id="KW-1185">Reference proteome</keyword>
<dbReference type="AlphaFoldDB" id="A0AAW7JUN6"/>
<dbReference type="InterPro" id="IPR013525">
    <property type="entry name" value="ABC2_TM"/>
</dbReference>
<feature type="transmembrane region" description="Helical" evidence="6">
    <location>
        <begin position="191"/>
        <end position="215"/>
    </location>
</feature>
<dbReference type="InterPro" id="IPR051449">
    <property type="entry name" value="ABC-2_transporter_component"/>
</dbReference>
<dbReference type="Gene3D" id="3.40.1710.10">
    <property type="entry name" value="abc type-2 transporter like domain"/>
    <property type="match status" value="1"/>
</dbReference>
<name>A0AAW7JUN6_9BACT</name>
<organism evidence="9 11">
    <name type="scientific">Leyella lascolaii</name>
    <dbReference type="NCBI Taxonomy" id="1776379"/>
    <lineage>
        <taxon>Bacteria</taxon>
        <taxon>Pseudomonadati</taxon>
        <taxon>Bacteroidota</taxon>
        <taxon>Bacteroidia</taxon>
        <taxon>Bacteroidales</taxon>
        <taxon>Prevotellaceae</taxon>
        <taxon>Leyella</taxon>
    </lineage>
</organism>
<feature type="transmembrane region" description="Helical" evidence="6">
    <location>
        <begin position="306"/>
        <end position="326"/>
    </location>
</feature>
<reference evidence="9" key="1">
    <citation type="submission" date="2023-06" db="EMBL/GenBank/DDBJ databases">
        <authorList>
            <person name="Zeman M."/>
            <person name="Kubasova T."/>
            <person name="Jahodarova E."/>
            <person name="Nykrynova M."/>
            <person name="Rychlik I."/>
        </authorList>
    </citation>
    <scope>NUCLEOTIDE SEQUENCE</scope>
    <source>
        <strain evidence="9">ET15</strain>
        <strain evidence="8">ET37</strain>
    </source>
</reference>
<dbReference type="PANTHER" id="PTHR30294">
    <property type="entry name" value="MEMBRANE COMPONENT OF ABC TRANSPORTER YHHJ-RELATED"/>
    <property type="match status" value="1"/>
</dbReference>
<protein>
    <submittedName>
        <fullName evidence="9">ABC transporter permease</fullName>
    </submittedName>
</protein>
<feature type="transmembrane region" description="Helical" evidence="6">
    <location>
        <begin position="272"/>
        <end position="294"/>
    </location>
</feature>
<comment type="subcellular location">
    <subcellularLocation>
        <location evidence="1">Cell membrane</location>
        <topology evidence="1">Multi-pass membrane protein</topology>
    </subcellularLocation>
</comment>
<keyword evidence="5 6" id="KW-0472">Membrane</keyword>
<evidence type="ECO:0000256" key="1">
    <source>
        <dbReference type="ARBA" id="ARBA00004651"/>
    </source>
</evidence>
<feature type="transmembrane region" description="Helical" evidence="6">
    <location>
        <begin position="26"/>
        <end position="46"/>
    </location>
</feature>
<evidence type="ECO:0000313" key="9">
    <source>
        <dbReference type="EMBL" id="MDN0025032.1"/>
    </source>
</evidence>
<evidence type="ECO:0000256" key="4">
    <source>
        <dbReference type="ARBA" id="ARBA00022989"/>
    </source>
</evidence>
<dbReference type="GO" id="GO:0005886">
    <property type="term" value="C:plasma membrane"/>
    <property type="evidence" value="ECO:0007669"/>
    <property type="project" value="UniProtKB-SubCell"/>
</dbReference>
<dbReference type="Proteomes" id="UP001167831">
    <property type="component" value="Unassembled WGS sequence"/>
</dbReference>
<evidence type="ECO:0000256" key="2">
    <source>
        <dbReference type="ARBA" id="ARBA00022475"/>
    </source>
</evidence>
<evidence type="ECO:0000256" key="5">
    <source>
        <dbReference type="ARBA" id="ARBA00023136"/>
    </source>
</evidence>
<feature type="domain" description="ABC-2 type transporter transmembrane" evidence="7">
    <location>
        <begin position="27"/>
        <end position="374"/>
    </location>
</feature>
<evidence type="ECO:0000313" key="11">
    <source>
        <dbReference type="Proteomes" id="UP001168478"/>
    </source>
</evidence>
<keyword evidence="3 6" id="KW-0812">Transmembrane</keyword>
<comment type="caution">
    <text evidence="9">The sequence shown here is derived from an EMBL/GenBank/DDBJ whole genome shotgun (WGS) entry which is preliminary data.</text>
</comment>
<feature type="transmembrane region" description="Helical" evidence="6">
    <location>
        <begin position="246"/>
        <end position="266"/>
    </location>
</feature>
<dbReference type="Proteomes" id="UP001168478">
    <property type="component" value="Unassembled WGS sequence"/>
</dbReference>
<dbReference type="EMBL" id="JAUEIF010000004">
    <property type="protein sequence ID" value="MDN0025032.1"/>
    <property type="molecule type" value="Genomic_DNA"/>
</dbReference>
<sequence>MHSDRLINRVFRLAARECSRLKSNPVYLLCMVVFPLLVTIFFTSLMDEGQPKELPVGIVDLDNTATTRKLTRTLDAFSGTRVQGHYKDFNAARRAMQQNEIYGFMLFPQGTTDKLLSARRPEISFYYSNTSLTAGSLVFRDLKTISMLGSASVGSATMSAKGYTGEQISTFLQPVTLDFHAVNNPWVNYNIYLSTTLIPGCLFLFIFLITAYSVGSELKQGTARKWLATAGGNIMTAILGKLLPQFVIHLIIIYAYMLYVFGVLGFPHPGGILPMAVLGLLSVLSAQGLGLFFFGIFPSMRMSMSVCSLLAVLGFSLAGTAFPTFAMDPQLELLSAIFPLRHFFMIYQISIFNGMPMADVWQNIVALIIFAALPVFVLPRLNKAISEYVYIP</sequence>
<feature type="transmembrane region" description="Helical" evidence="6">
    <location>
        <begin position="360"/>
        <end position="378"/>
    </location>
</feature>
<evidence type="ECO:0000313" key="10">
    <source>
        <dbReference type="Proteomes" id="UP001167831"/>
    </source>
</evidence>
<evidence type="ECO:0000313" key="8">
    <source>
        <dbReference type="EMBL" id="MDN0023157.1"/>
    </source>
</evidence>
<reference evidence="9" key="2">
    <citation type="submission" date="2023-08" db="EMBL/GenBank/DDBJ databases">
        <title>Identification and characterization of horizontal gene transfer across gut microbiota members of farm animals based on homology search.</title>
        <authorList>
            <person name="Schwarzerova J."/>
            <person name="Nykrynova M."/>
            <person name="Jureckova K."/>
            <person name="Cejkova D."/>
            <person name="Rychlik I."/>
        </authorList>
    </citation>
    <scope>NUCLEOTIDE SEQUENCE</scope>
    <source>
        <strain evidence="9">ET15</strain>
        <strain evidence="8">ET37</strain>
    </source>
</reference>
<dbReference type="RefSeq" id="WP_286686387.1">
    <property type="nucleotide sequence ID" value="NZ_JAUEIE010000009.1"/>
</dbReference>
<accession>A0AAW7JUN6</accession>
<dbReference type="PANTHER" id="PTHR30294:SF47">
    <property type="entry name" value="INNER MEMBRANE TRANSPORT PERMEASE YHHJ"/>
    <property type="match status" value="1"/>
</dbReference>
<evidence type="ECO:0000256" key="6">
    <source>
        <dbReference type="SAM" id="Phobius"/>
    </source>
</evidence>
<evidence type="ECO:0000256" key="3">
    <source>
        <dbReference type="ARBA" id="ARBA00022692"/>
    </source>
</evidence>
<gene>
    <name evidence="8" type="ORF">QVN81_09020</name>
    <name evidence="9" type="ORF">QVN84_05800</name>
</gene>
<proteinExistence type="predicted"/>